<sequence>MKLDISKSELDARIAILRRDISELTAQATRASGAAAEERLAARIEEQQSRLDDLLKQREAMEEKTG</sequence>
<evidence type="ECO:0000313" key="3">
    <source>
        <dbReference type="Proteomes" id="UP000094969"/>
    </source>
</evidence>
<evidence type="ECO:0000256" key="1">
    <source>
        <dbReference type="SAM" id="Coils"/>
    </source>
</evidence>
<accession>A0A1D7U044</accession>
<evidence type="ECO:0000313" key="2">
    <source>
        <dbReference type="EMBL" id="AOO80741.1"/>
    </source>
</evidence>
<dbReference type="RefSeq" id="WP_069689959.1">
    <property type="nucleotide sequence ID" value="NZ_CP017147.1"/>
</dbReference>
<keyword evidence="3" id="KW-1185">Reference proteome</keyword>
<dbReference type="STRING" id="1526658.BHK69_09925"/>
<gene>
    <name evidence="2" type="ORF">BHK69_09925</name>
</gene>
<feature type="coiled-coil region" evidence="1">
    <location>
        <begin position="7"/>
        <end position="64"/>
    </location>
</feature>
<dbReference type="EMBL" id="CP017147">
    <property type="protein sequence ID" value="AOO80741.1"/>
    <property type="molecule type" value="Genomic_DNA"/>
</dbReference>
<reference evidence="2 3" key="1">
    <citation type="journal article" date="2015" name="Antonie Van Leeuwenhoek">
        <title>Bosea vaviloviae sp. nov., a new species of slow-growing rhizobia isolated from nodules of the relict species Vavilovia formosa (Stev.) Fed.</title>
        <authorList>
            <person name="Safronova V.I."/>
            <person name="Kuznetsova I.G."/>
            <person name="Sazanova A.L."/>
            <person name="Kimeklis A.K."/>
            <person name="Belimov A.A."/>
            <person name="Andronov E.E."/>
            <person name="Pinaev A.G."/>
            <person name="Chizhevskaya E.P."/>
            <person name="Pukhaev A.R."/>
            <person name="Popov K.P."/>
            <person name="Willems A."/>
            <person name="Tikhonovich I.A."/>
        </authorList>
    </citation>
    <scope>NUCLEOTIDE SEQUENCE [LARGE SCALE GENOMIC DNA]</scope>
    <source>
        <strain evidence="2 3">Vaf18</strain>
    </source>
</reference>
<name>A0A1D7U044_9HYPH</name>
<dbReference type="AlphaFoldDB" id="A0A1D7U044"/>
<proteinExistence type="predicted"/>
<dbReference type="Proteomes" id="UP000094969">
    <property type="component" value="Chromosome"/>
</dbReference>
<keyword evidence="1" id="KW-0175">Coiled coil</keyword>
<dbReference type="KEGG" id="bvv:BHK69_09925"/>
<organism evidence="2 3">
    <name type="scientific">Bosea vaviloviae</name>
    <dbReference type="NCBI Taxonomy" id="1526658"/>
    <lineage>
        <taxon>Bacteria</taxon>
        <taxon>Pseudomonadati</taxon>
        <taxon>Pseudomonadota</taxon>
        <taxon>Alphaproteobacteria</taxon>
        <taxon>Hyphomicrobiales</taxon>
        <taxon>Boseaceae</taxon>
        <taxon>Bosea</taxon>
    </lineage>
</organism>
<protein>
    <submittedName>
        <fullName evidence="2">Uncharacterized protein</fullName>
    </submittedName>
</protein>